<accession>A0A0K0VL90</accession>
<keyword evidence="1" id="KW-1133">Transmembrane helix</keyword>
<name>A0A0K0VL90_KLEPN</name>
<keyword evidence="1" id="KW-0812">Transmembrane</keyword>
<reference evidence="2" key="1">
    <citation type="submission" date="2015-07" db="EMBL/GenBank/DDBJ databases">
        <title>Complete sequence of a blaKPC-2-harbouring IncN2-type plasmid from Klebsiella pneumoniae in Korea.</title>
        <authorList>
            <person name="Kim S.Y."/>
        </authorList>
    </citation>
    <scope>NUCLEOTIDE SEQUENCE</scope>
    <source>
        <strain evidence="2">KPC-DK05</strain>
        <plasmid evidence="2">pKPC-DK05</plasmid>
    </source>
</reference>
<keyword evidence="2" id="KW-0614">Plasmid</keyword>
<proteinExistence type="predicted"/>
<feature type="transmembrane region" description="Helical" evidence="1">
    <location>
        <begin position="98"/>
        <end position="121"/>
    </location>
</feature>
<evidence type="ECO:0000313" key="2">
    <source>
        <dbReference type="EMBL" id="AKS10483.1"/>
    </source>
</evidence>
<gene>
    <name evidence="2" type="primary">stbC</name>
</gene>
<organism evidence="2">
    <name type="scientific">Klebsiella pneumoniae</name>
    <dbReference type="NCBI Taxonomy" id="573"/>
    <lineage>
        <taxon>Bacteria</taxon>
        <taxon>Pseudomonadati</taxon>
        <taxon>Pseudomonadota</taxon>
        <taxon>Gammaproteobacteria</taxon>
        <taxon>Enterobacterales</taxon>
        <taxon>Enterobacteriaceae</taxon>
        <taxon>Klebsiella/Raoultella group</taxon>
        <taxon>Klebsiella</taxon>
        <taxon>Klebsiella pneumoniae complex</taxon>
    </lineage>
</organism>
<geneLocation type="plasmid" evidence="2">
    <name>pKPC-DK05</name>
</geneLocation>
<dbReference type="AlphaFoldDB" id="A0A0K0VL90"/>
<sequence length="122" mass="13445">MEKQPDKLDILMDWFLGDAKEITSKLESVTTSVTETVERLDKASDEIKKSSEVAKTEVIASQRELVNTLKKEQKVSDQFFERLAGAQTGFSQALIRQILIITVVCSFVGGALGAAAITFLLH</sequence>
<dbReference type="EMBL" id="KR091915">
    <property type="protein sequence ID" value="AKS10483.1"/>
    <property type="molecule type" value="Genomic_DNA"/>
</dbReference>
<keyword evidence="1" id="KW-0472">Membrane</keyword>
<dbReference type="InterPro" id="IPR059230">
    <property type="entry name" value="StbC"/>
</dbReference>
<evidence type="ECO:0000256" key="1">
    <source>
        <dbReference type="SAM" id="Phobius"/>
    </source>
</evidence>
<protein>
    <submittedName>
        <fullName evidence="2">Plasmid stability protein stbC</fullName>
    </submittedName>
</protein>
<dbReference type="RefSeq" id="WP_015345231.1">
    <property type="nucleotide sequence ID" value="NZ_CABFXK010000004.1"/>
</dbReference>
<dbReference type="NCBIfam" id="NF041291">
    <property type="entry name" value="StbC"/>
    <property type="match status" value="1"/>
</dbReference>